<protein>
    <submittedName>
        <fullName evidence="2">Uncharacterized protein</fullName>
    </submittedName>
</protein>
<keyword evidence="1" id="KW-0472">Membrane</keyword>
<keyword evidence="1" id="KW-0812">Transmembrane</keyword>
<accession>A0AAE7E3N7</accession>
<reference evidence="2 3" key="1">
    <citation type="submission" date="2020-05" db="EMBL/GenBank/DDBJ databases">
        <title>Complete genome sequencing of Campylobacter and Arcobacter type strains.</title>
        <authorList>
            <person name="Miller W.G."/>
            <person name="Yee E."/>
        </authorList>
    </citation>
    <scope>NUCLEOTIDE SEQUENCE [LARGE SCALE GENOMIC DNA]</scope>
    <source>
        <strain evidence="2 3">LMG 26156</strain>
    </source>
</reference>
<dbReference type="EMBL" id="CP053840">
    <property type="protein sequence ID" value="QKF66172.1"/>
    <property type="molecule type" value="Genomic_DNA"/>
</dbReference>
<proteinExistence type="predicted"/>
<dbReference type="Proteomes" id="UP000503482">
    <property type="component" value="Chromosome"/>
</dbReference>
<sequence>MLKKIFLINLIFLVYCFSHEKETSKLNISIIDEKNIKIEILESKTNKEKFLNQIKIVSIKDNQVLMEFLLSKDNQIITIPPENFYIIAKIGDNLLYNRYSNYKNFFIFFCSFVFFISLVIYSQKVKKLNNN</sequence>
<evidence type="ECO:0000313" key="3">
    <source>
        <dbReference type="Proteomes" id="UP000503482"/>
    </source>
</evidence>
<dbReference type="AlphaFoldDB" id="A0AAE7E3N7"/>
<keyword evidence="1" id="KW-1133">Transmembrane helix</keyword>
<dbReference type="KEGG" id="avp:AVENP_0598"/>
<dbReference type="RefSeq" id="WP_128357678.1">
    <property type="nucleotide sequence ID" value="NZ_CP053840.1"/>
</dbReference>
<feature type="transmembrane region" description="Helical" evidence="1">
    <location>
        <begin position="102"/>
        <end position="121"/>
    </location>
</feature>
<evidence type="ECO:0000313" key="2">
    <source>
        <dbReference type="EMBL" id="QKF66172.1"/>
    </source>
</evidence>
<name>A0AAE7E3N7_9BACT</name>
<evidence type="ECO:0000256" key="1">
    <source>
        <dbReference type="SAM" id="Phobius"/>
    </source>
</evidence>
<keyword evidence="3" id="KW-1185">Reference proteome</keyword>
<gene>
    <name evidence="2" type="ORF">AVENP_0598</name>
</gene>
<organism evidence="2 3">
    <name type="scientific">Arcobacter venerupis</name>
    <dbReference type="NCBI Taxonomy" id="1054033"/>
    <lineage>
        <taxon>Bacteria</taxon>
        <taxon>Pseudomonadati</taxon>
        <taxon>Campylobacterota</taxon>
        <taxon>Epsilonproteobacteria</taxon>
        <taxon>Campylobacterales</taxon>
        <taxon>Arcobacteraceae</taxon>
        <taxon>Arcobacter</taxon>
    </lineage>
</organism>